<evidence type="ECO:0000313" key="2">
    <source>
        <dbReference type="Proteomes" id="UP000006681"/>
    </source>
</evidence>
<dbReference type="HOGENOM" id="CLU_1149865_0_0_2"/>
<dbReference type="eggNOG" id="arCOG05442">
    <property type="taxonomic scope" value="Archaea"/>
</dbReference>
<keyword evidence="2" id="KW-1185">Reference proteome</keyword>
<reference evidence="2" key="2">
    <citation type="journal article" date="2010" name="Stand. Genomic Sci.">
        <title>Complete genome sequence of Vulcanisaeta distributa type strain (IC-017T).</title>
        <authorList>
            <person name="Mavromatis K."/>
            <person name="Sikorski J."/>
            <person name="Pabst E."/>
            <person name="Teshima H."/>
            <person name="Lapidus A."/>
            <person name="Lucas S."/>
            <person name="Nolan M."/>
            <person name="Glavina Del Rio T."/>
            <person name="Cheng J."/>
            <person name="Bruce D."/>
            <person name="Goodwin L."/>
            <person name="Pitluck S."/>
            <person name="Liolios K."/>
            <person name="Ivanova N."/>
            <person name="Mikhailova N."/>
            <person name="Pati A."/>
            <person name="Chen A."/>
            <person name="Palaniappan K."/>
            <person name="Land M."/>
            <person name="Hauser L."/>
            <person name="Chang Y."/>
            <person name="Jeffries C."/>
            <person name="Rohde M."/>
            <person name="Spring S."/>
            <person name="Goker M."/>
            <person name="Wirth R."/>
            <person name="Woyke T."/>
            <person name="Bristow J."/>
            <person name="Eisen J."/>
            <person name="Markowitz V."/>
            <person name="Hugenholtz P."/>
            <person name="Klenk H."/>
            <person name="Kyrpides N."/>
        </authorList>
    </citation>
    <scope>NUCLEOTIDE SEQUENCE [LARGE SCALE GENOMIC DNA]</scope>
    <source>
        <strain evidence="2">DSM 14429 / JCM 11212 / NBRC 100878 / IC-017</strain>
    </source>
</reference>
<evidence type="ECO:0000313" key="1">
    <source>
        <dbReference type="EMBL" id="ADN50194.1"/>
    </source>
</evidence>
<gene>
    <name evidence="1" type="ordered locus">Vdis_0802</name>
</gene>
<accession>E1QNU8</accession>
<dbReference type="Proteomes" id="UP000006681">
    <property type="component" value="Chromosome"/>
</dbReference>
<dbReference type="KEGG" id="vdi:Vdis_0802"/>
<reference evidence="1 2" key="1">
    <citation type="journal article" date="2010" name="Stand. Genomic Sci.">
        <title>Complete genome sequence of Vulcanisaeta distributa type strain (IC-017).</title>
        <authorList>
            <person name="Mavromatis K."/>
            <person name="Sikorski J."/>
            <person name="Pabst E."/>
            <person name="Teshima H."/>
            <person name="Lapidus A."/>
            <person name="Lucas S."/>
            <person name="Nolan M."/>
            <person name="Glavina Del Rio T."/>
            <person name="Cheng J.F."/>
            <person name="Bruce D."/>
            <person name="Goodwin L."/>
            <person name="Pitluck S."/>
            <person name="Liolios K."/>
            <person name="Ivanova N."/>
            <person name="Mikhailova N."/>
            <person name="Pati A."/>
            <person name="Chen A."/>
            <person name="Palaniappan K."/>
            <person name="Land M."/>
            <person name="Hauser L."/>
            <person name="Chang Y.J."/>
            <person name="Jeffries C.D."/>
            <person name="Rohde M."/>
            <person name="Spring S."/>
            <person name="Goker M."/>
            <person name="Wirth R."/>
            <person name="Woyke T."/>
            <person name="Bristow J."/>
            <person name="Eisen J.A."/>
            <person name="Markowitz V."/>
            <person name="Hugenholtz P."/>
            <person name="Klenk H.P."/>
            <person name="Kyrpides N.C."/>
        </authorList>
    </citation>
    <scope>NUCLEOTIDE SEQUENCE [LARGE SCALE GENOMIC DNA]</scope>
    <source>
        <strain evidence="2">DSM 14429 / JCM 11212 / NBRC 100878 / IC-017</strain>
    </source>
</reference>
<name>E1QNU8_VULDI</name>
<dbReference type="EMBL" id="CP002100">
    <property type="protein sequence ID" value="ADN50194.1"/>
    <property type="molecule type" value="Genomic_DNA"/>
</dbReference>
<dbReference type="RefSeq" id="WP_013335919.1">
    <property type="nucleotide sequence ID" value="NC_014537.1"/>
</dbReference>
<protein>
    <submittedName>
        <fullName evidence="1">Uncharacterized protein</fullName>
    </submittedName>
</protein>
<sequence length="241" mass="27724">MHDVEIIQLIEIPISELDKVVNVIKWAFEELNIPSDDVIIYITDDHNRVREFLGLEKVTHEEWPVKYIDTEGQVAISIIPNKLLQLKENDARIMVLREIALIRVMSDPELISMWVIPQGMSDNVVHRVSLAMLRRTIDFVIAKSQSLIQYLINTFDKNELKNVLVTCQLAIDCAITALALDVPLSIELAGNVGLGKSLWNDVMRGLSNDFIRRYDDFRDFVRNNFNVESAYNYLLMMFGKS</sequence>
<dbReference type="GeneID" id="9751731"/>
<dbReference type="AlphaFoldDB" id="E1QNU8"/>
<organism evidence="1 2">
    <name type="scientific">Vulcanisaeta distributa (strain DSM 14429 / JCM 11212 / NBRC 100878 / IC-017)</name>
    <dbReference type="NCBI Taxonomy" id="572478"/>
    <lineage>
        <taxon>Archaea</taxon>
        <taxon>Thermoproteota</taxon>
        <taxon>Thermoprotei</taxon>
        <taxon>Thermoproteales</taxon>
        <taxon>Thermoproteaceae</taxon>
        <taxon>Vulcanisaeta</taxon>
    </lineage>
</organism>
<proteinExistence type="predicted"/>